<dbReference type="GO" id="GO:0005737">
    <property type="term" value="C:cytoplasm"/>
    <property type="evidence" value="ECO:0007669"/>
    <property type="project" value="UniProtKB-SubCell"/>
</dbReference>
<dbReference type="PANTHER" id="PTHR43253">
    <property type="entry name" value="TRICORN PROTEASE HOMOLOG 2-RELATED"/>
    <property type="match status" value="1"/>
</dbReference>
<dbReference type="Gene3D" id="3.90.226.10">
    <property type="entry name" value="2-enoyl-CoA Hydratase, Chain A, domain 1"/>
    <property type="match status" value="1"/>
</dbReference>
<keyword evidence="5" id="KW-0378">Hydrolase</keyword>
<evidence type="ECO:0000256" key="7">
    <source>
        <dbReference type="SAM" id="MobiDB-lite"/>
    </source>
</evidence>
<evidence type="ECO:0000256" key="1">
    <source>
        <dbReference type="ARBA" id="ARBA00004496"/>
    </source>
</evidence>
<reference evidence="8" key="1">
    <citation type="submission" date="2013-08" db="EMBL/GenBank/DDBJ databases">
        <authorList>
            <person name="Mendez C."/>
            <person name="Richter M."/>
            <person name="Ferrer M."/>
            <person name="Sanchez J."/>
        </authorList>
    </citation>
    <scope>NUCLEOTIDE SEQUENCE</scope>
</reference>
<comment type="caution">
    <text evidence="8">The sequence shown here is derived from an EMBL/GenBank/DDBJ whole genome shotgun (WGS) entry which is preliminary data.</text>
</comment>
<dbReference type="EMBL" id="AUZZ01000910">
    <property type="protein sequence ID" value="EQD66290.1"/>
    <property type="molecule type" value="Genomic_DNA"/>
</dbReference>
<evidence type="ECO:0000256" key="2">
    <source>
        <dbReference type="ARBA" id="ARBA00008524"/>
    </source>
</evidence>
<evidence type="ECO:0000256" key="4">
    <source>
        <dbReference type="ARBA" id="ARBA00022670"/>
    </source>
</evidence>
<protein>
    <submittedName>
        <fullName evidence="8">Peptidase S41</fullName>
    </submittedName>
</protein>
<gene>
    <name evidence="8" type="ORF">B2A_01218</name>
</gene>
<proteinExistence type="inferred from homology"/>
<evidence type="ECO:0000256" key="3">
    <source>
        <dbReference type="ARBA" id="ARBA00022490"/>
    </source>
</evidence>
<feature type="region of interest" description="Disordered" evidence="7">
    <location>
        <begin position="1"/>
        <end position="24"/>
    </location>
</feature>
<name>T1CGQ0_9ZZZZ</name>
<evidence type="ECO:0000313" key="8">
    <source>
        <dbReference type="EMBL" id="EQD66290.1"/>
    </source>
</evidence>
<dbReference type="InterPro" id="IPR029045">
    <property type="entry name" value="ClpP/crotonase-like_dom_sf"/>
</dbReference>
<dbReference type="SUPFAM" id="SSF52096">
    <property type="entry name" value="ClpP/crotonase"/>
    <property type="match status" value="1"/>
</dbReference>
<feature type="non-terminal residue" evidence="8">
    <location>
        <position position="1"/>
    </location>
</feature>
<dbReference type="GO" id="GO:0006508">
    <property type="term" value="P:proteolysis"/>
    <property type="evidence" value="ECO:0007669"/>
    <property type="project" value="UniProtKB-KW"/>
</dbReference>
<feature type="non-terminal residue" evidence="8">
    <location>
        <position position="106"/>
    </location>
</feature>
<reference evidence="8" key="2">
    <citation type="journal article" date="2014" name="ISME J.">
        <title>Microbial stratification in low pH oxic and suboxic macroscopic growths along an acid mine drainage.</title>
        <authorList>
            <person name="Mendez-Garcia C."/>
            <person name="Mesa V."/>
            <person name="Sprenger R.R."/>
            <person name="Richter M."/>
            <person name="Diez M.S."/>
            <person name="Solano J."/>
            <person name="Bargiela R."/>
            <person name="Golyshina O.V."/>
            <person name="Manteca A."/>
            <person name="Ramos J.L."/>
            <person name="Gallego J.R."/>
            <person name="Llorente I."/>
            <person name="Martins Dos Santos V.A."/>
            <person name="Jensen O.N."/>
            <person name="Pelaez A.I."/>
            <person name="Sanchez J."/>
            <person name="Ferrer M."/>
        </authorList>
    </citation>
    <scope>NUCLEOTIDE SEQUENCE</scope>
</reference>
<dbReference type="InterPro" id="IPR012393">
    <property type="entry name" value="Tricorn_protease"/>
</dbReference>
<keyword evidence="6" id="KW-0720">Serine protease</keyword>
<keyword evidence="4" id="KW-0645">Protease</keyword>
<dbReference type="GO" id="GO:0008236">
    <property type="term" value="F:serine-type peptidase activity"/>
    <property type="evidence" value="ECO:0007669"/>
    <property type="project" value="UniProtKB-KW"/>
</dbReference>
<evidence type="ECO:0000256" key="5">
    <source>
        <dbReference type="ARBA" id="ARBA00022801"/>
    </source>
</evidence>
<dbReference type="PANTHER" id="PTHR43253:SF1">
    <property type="entry name" value="TRICORN PROTEASE HOMOLOG 2-RELATED"/>
    <property type="match status" value="1"/>
</dbReference>
<evidence type="ECO:0000256" key="6">
    <source>
        <dbReference type="ARBA" id="ARBA00022825"/>
    </source>
</evidence>
<comment type="similarity">
    <text evidence="2">Belongs to the peptidase S41B family.</text>
</comment>
<keyword evidence="3" id="KW-0963">Cytoplasm</keyword>
<organism evidence="8">
    <name type="scientific">mine drainage metagenome</name>
    <dbReference type="NCBI Taxonomy" id="410659"/>
    <lineage>
        <taxon>unclassified sequences</taxon>
        <taxon>metagenomes</taxon>
        <taxon>ecological metagenomes</taxon>
    </lineage>
</organism>
<comment type="subcellular location">
    <subcellularLocation>
        <location evidence="1">Cytoplasm</location>
    </subcellularLocation>
</comment>
<sequence>AWLARTRSSSRPSPASTRCATSPGSITTSGLVNRLSGGKLGYVYLPDTEWGGYKNFNRYFFSQVDKQGVIIDERFNHGGDLSDYIIQYLQRKPMALVVTRWSHPEI</sequence>
<feature type="compositionally biased region" description="Low complexity" evidence="7">
    <location>
        <begin position="1"/>
        <end position="18"/>
    </location>
</feature>
<accession>T1CGQ0</accession>
<dbReference type="AlphaFoldDB" id="T1CGQ0"/>